<feature type="compositionally biased region" description="Basic residues" evidence="1">
    <location>
        <begin position="1"/>
        <end position="13"/>
    </location>
</feature>
<dbReference type="Proteomes" id="UP001652700">
    <property type="component" value="Unplaced"/>
</dbReference>
<protein>
    <submittedName>
        <fullName evidence="2">Uncharacterized protein</fullName>
    </submittedName>
</protein>
<evidence type="ECO:0000313" key="3">
    <source>
        <dbReference type="Proteomes" id="UP001652700"/>
    </source>
</evidence>
<evidence type="ECO:0000256" key="1">
    <source>
        <dbReference type="SAM" id="MobiDB-lite"/>
    </source>
</evidence>
<proteinExistence type="predicted"/>
<reference evidence="2" key="1">
    <citation type="submission" date="2025-05" db="UniProtKB">
        <authorList>
            <consortium name="EnsemblMetazoa"/>
        </authorList>
    </citation>
    <scope>IDENTIFICATION</scope>
</reference>
<keyword evidence="3" id="KW-1185">Reference proteome</keyword>
<sequence>MKKTVAQMKRNKNKTGGGPPEKTELTWYEDQLHHILSEIVDGLTTEGDSDDRNMTQACRPIKEHMPIKENLHIEENDNEVQEDWQEVDNQAESVSIEVAEDGPGTSGIGQKVTQCKVNYTADSKVRDVHHKTDVCSARNGWLSSVVF</sequence>
<feature type="region of interest" description="Disordered" evidence="1">
    <location>
        <begin position="1"/>
        <end position="23"/>
    </location>
</feature>
<dbReference type="GeneID" id="126891101"/>
<evidence type="ECO:0000313" key="2">
    <source>
        <dbReference type="EnsemblMetazoa" id="XP_050516235.1"/>
    </source>
</evidence>
<organism evidence="2 3">
    <name type="scientific">Diabrotica virgifera virgifera</name>
    <name type="common">western corn rootworm</name>
    <dbReference type="NCBI Taxonomy" id="50390"/>
    <lineage>
        <taxon>Eukaryota</taxon>
        <taxon>Metazoa</taxon>
        <taxon>Ecdysozoa</taxon>
        <taxon>Arthropoda</taxon>
        <taxon>Hexapoda</taxon>
        <taxon>Insecta</taxon>
        <taxon>Pterygota</taxon>
        <taxon>Neoptera</taxon>
        <taxon>Endopterygota</taxon>
        <taxon>Coleoptera</taxon>
        <taxon>Polyphaga</taxon>
        <taxon>Cucujiformia</taxon>
        <taxon>Chrysomeloidea</taxon>
        <taxon>Chrysomelidae</taxon>
        <taxon>Galerucinae</taxon>
        <taxon>Diabroticina</taxon>
        <taxon>Diabroticites</taxon>
        <taxon>Diabrotica</taxon>
    </lineage>
</organism>
<dbReference type="RefSeq" id="XP_050516235.1">
    <property type="nucleotide sequence ID" value="XM_050660278.1"/>
</dbReference>
<name>A0ABM5L1B4_DIAVI</name>
<dbReference type="EnsemblMetazoa" id="XM_050660278.1">
    <property type="protein sequence ID" value="XP_050516235.1"/>
    <property type="gene ID" value="LOC126891101"/>
</dbReference>
<accession>A0ABM5L1B4</accession>